<feature type="signal peptide" evidence="1">
    <location>
        <begin position="1"/>
        <end position="15"/>
    </location>
</feature>
<keyword evidence="2" id="KW-1185">Reference proteome</keyword>
<evidence type="ECO:0000313" key="2">
    <source>
        <dbReference type="Proteomes" id="UP000001554"/>
    </source>
</evidence>
<gene>
    <name evidence="3" type="primary">LOC118432445</name>
</gene>
<protein>
    <submittedName>
        <fullName evidence="3">Uncharacterized protein LOC118432445</fullName>
    </submittedName>
</protein>
<accession>A0A9J7NDN6</accession>
<dbReference type="KEGG" id="bfo:118432445"/>
<keyword evidence="1" id="KW-0732">Signal</keyword>
<feature type="chain" id="PRO_5039939796" evidence="1">
    <location>
        <begin position="16"/>
        <end position="201"/>
    </location>
</feature>
<reference evidence="2" key="1">
    <citation type="journal article" date="2020" name="Nat. Ecol. Evol.">
        <title>Deeply conserved synteny resolves early events in vertebrate evolution.</title>
        <authorList>
            <person name="Simakov O."/>
            <person name="Marletaz F."/>
            <person name="Yue J.X."/>
            <person name="O'Connell B."/>
            <person name="Jenkins J."/>
            <person name="Brandt A."/>
            <person name="Calef R."/>
            <person name="Tung C.H."/>
            <person name="Huang T.K."/>
            <person name="Schmutz J."/>
            <person name="Satoh N."/>
            <person name="Yu J.K."/>
            <person name="Putnam N.H."/>
            <person name="Green R.E."/>
            <person name="Rokhsar D.S."/>
        </authorList>
    </citation>
    <scope>NUCLEOTIDE SEQUENCE [LARGE SCALE GENOMIC DNA]</scope>
    <source>
        <strain evidence="2">S238N-H82</strain>
    </source>
</reference>
<evidence type="ECO:0000313" key="3">
    <source>
        <dbReference type="RefSeq" id="XP_035699921.1"/>
    </source>
</evidence>
<evidence type="ECO:0000256" key="1">
    <source>
        <dbReference type="SAM" id="SignalP"/>
    </source>
</evidence>
<dbReference type="GeneID" id="118432445"/>
<sequence>MYLLLLIGLLSTVQGLPAEERGLVDSLVQIGGQIVDLASLSINYLLDMCRPDDGSVCNHPDSGTGFYYVGEVSLQSWASSGSLCWLPSSLPSGKREVDEDESIYEPNHSVLFYRGVIYEWGMRDNNAADKGTWEGVRPVGDCSVQWKSSSGYSFCSHDEVYQFSRGYKDRYGEYSVRTNNCHHYVNRMMAYLWSDCSTFPP</sequence>
<organism evidence="2 3">
    <name type="scientific">Branchiostoma floridae</name>
    <name type="common">Florida lancelet</name>
    <name type="synonym">Amphioxus</name>
    <dbReference type="NCBI Taxonomy" id="7739"/>
    <lineage>
        <taxon>Eukaryota</taxon>
        <taxon>Metazoa</taxon>
        <taxon>Chordata</taxon>
        <taxon>Cephalochordata</taxon>
        <taxon>Leptocardii</taxon>
        <taxon>Amphioxiformes</taxon>
        <taxon>Branchiostomatidae</taxon>
        <taxon>Branchiostoma</taxon>
    </lineage>
</organism>
<reference evidence="3" key="2">
    <citation type="submission" date="2025-08" db="UniProtKB">
        <authorList>
            <consortium name="RefSeq"/>
        </authorList>
    </citation>
    <scope>IDENTIFICATION</scope>
    <source>
        <strain evidence="3">S238N-H82</strain>
        <tissue evidence="3">Testes</tissue>
    </source>
</reference>
<dbReference type="OrthoDB" id="6082640at2759"/>
<dbReference type="RefSeq" id="XP_035699921.1">
    <property type="nucleotide sequence ID" value="XM_035844028.1"/>
</dbReference>
<dbReference type="AlphaFoldDB" id="A0A9J7NDN6"/>
<dbReference type="Proteomes" id="UP000001554">
    <property type="component" value="Chromosome 15"/>
</dbReference>
<name>A0A9J7NDN6_BRAFL</name>
<proteinExistence type="predicted"/>